<gene>
    <name evidence="1" type="ORF">LCGC14_2370660</name>
</gene>
<organism evidence="1">
    <name type="scientific">marine sediment metagenome</name>
    <dbReference type="NCBI Taxonomy" id="412755"/>
    <lineage>
        <taxon>unclassified sequences</taxon>
        <taxon>metagenomes</taxon>
        <taxon>ecological metagenomes</taxon>
    </lineage>
</organism>
<protein>
    <submittedName>
        <fullName evidence="1">Uncharacterized protein</fullName>
    </submittedName>
</protein>
<dbReference type="EMBL" id="LAZR01034938">
    <property type="protein sequence ID" value="KKL28885.1"/>
    <property type="molecule type" value="Genomic_DNA"/>
</dbReference>
<feature type="non-terminal residue" evidence="1">
    <location>
        <position position="1"/>
    </location>
</feature>
<comment type="caution">
    <text evidence="1">The sequence shown here is derived from an EMBL/GenBank/DDBJ whole genome shotgun (WGS) entry which is preliminary data.</text>
</comment>
<name>A0A0F9C3V6_9ZZZZ</name>
<dbReference type="AlphaFoldDB" id="A0A0F9C3V6"/>
<evidence type="ECO:0000313" key="1">
    <source>
        <dbReference type="EMBL" id="KKL28885.1"/>
    </source>
</evidence>
<accession>A0A0F9C3V6</accession>
<proteinExistence type="predicted"/>
<dbReference type="Gene3D" id="3.30.420.280">
    <property type="match status" value="1"/>
</dbReference>
<reference evidence="1" key="1">
    <citation type="journal article" date="2015" name="Nature">
        <title>Complex archaea that bridge the gap between prokaryotes and eukaryotes.</title>
        <authorList>
            <person name="Spang A."/>
            <person name="Saw J.H."/>
            <person name="Jorgensen S.L."/>
            <person name="Zaremba-Niedzwiedzka K."/>
            <person name="Martijn J."/>
            <person name="Lind A.E."/>
            <person name="van Eijk R."/>
            <person name="Schleper C."/>
            <person name="Guy L."/>
            <person name="Ettema T.J."/>
        </authorList>
    </citation>
    <scope>NUCLEOTIDE SEQUENCE</scope>
</reference>
<sequence>RLEPIVEVDEETGEVVSQRAMLMVSRSCKNFWRTMALLGEDPKNPDDVNTKQEDHVYDEVRYACMSYPLTPKKITLINPGSFQAERTRLIRAKKRARRLGISVAEAYRRK</sequence>